<dbReference type="PROSITE" id="PS51257">
    <property type="entry name" value="PROKAR_LIPOPROTEIN"/>
    <property type="match status" value="1"/>
</dbReference>
<proteinExistence type="predicted"/>
<evidence type="ECO:0000313" key="2">
    <source>
        <dbReference type="EMBL" id="PTL36032.1"/>
    </source>
</evidence>
<reference evidence="3" key="2">
    <citation type="journal article" date="2018" name="Environ. Microbiol.">
        <title>Bloom of a denitrifying methanotroph, 'Candidatus Methylomirabilis limnetica', in a deep stratified lake.</title>
        <authorList>
            <person name="Graf J.S."/>
            <person name="Mayr M.J."/>
            <person name="Marchant H.K."/>
            <person name="Tienken D."/>
            <person name="Hach P.F."/>
            <person name="Brand A."/>
            <person name="Schubert C.J."/>
            <person name="Kuypers M.M."/>
            <person name="Milucka J."/>
        </authorList>
    </citation>
    <scope>NUCLEOTIDE SEQUENCE [LARGE SCALE GENOMIC DNA]</scope>
    <source>
        <strain evidence="3">Zug</strain>
    </source>
</reference>
<name>A0A2T4TY34_9BACT</name>
<dbReference type="RefSeq" id="WP_107562152.1">
    <property type="nucleotide sequence ID" value="NZ_NVQC01000020.1"/>
</dbReference>
<feature type="region of interest" description="Disordered" evidence="1">
    <location>
        <begin position="130"/>
        <end position="150"/>
    </location>
</feature>
<dbReference type="AlphaFoldDB" id="A0A2T4TY34"/>
<accession>A0A2T4TY34</accession>
<dbReference type="EMBL" id="NVQC01000020">
    <property type="protein sequence ID" value="PTL36032.1"/>
    <property type="molecule type" value="Genomic_DNA"/>
</dbReference>
<evidence type="ECO:0000313" key="3">
    <source>
        <dbReference type="Proteomes" id="UP000241436"/>
    </source>
</evidence>
<evidence type="ECO:0000256" key="1">
    <source>
        <dbReference type="SAM" id="MobiDB-lite"/>
    </source>
</evidence>
<dbReference type="Proteomes" id="UP000241436">
    <property type="component" value="Unassembled WGS sequence"/>
</dbReference>
<reference evidence="2 3" key="1">
    <citation type="submission" date="2017-09" db="EMBL/GenBank/DDBJ databases">
        <title>Bloom of a denitrifying methanotroph, Candidatus Methylomirabilis limnetica, in a deep stratified lake.</title>
        <authorList>
            <person name="Graf J.S."/>
            <person name="Marchant H.K."/>
            <person name="Tienken D."/>
            <person name="Hach P.F."/>
            <person name="Brand A."/>
            <person name="Schubert C.J."/>
            <person name="Kuypers M.M."/>
            <person name="Milucka J."/>
        </authorList>
    </citation>
    <scope>NUCLEOTIDE SEQUENCE [LARGE SCALE GENOMIC DNA]</scope>
    <source>
        <strain evidence="2 3">Zug</strain>
    </source>
</reference>
<sequence>MSYRNYRQYLMLLLFLAMAGCAGFPGASREVKSYPRPAMEILVVVNQALRDLNFFPTDLVPSHSNPRLMYFSTAYREQSMGEIVHVAVRDMGAEQSQVEVLTQGDLSGVLTWSTWWPPLIFEQTDRRLRATPRSQSAPMPPTPLPGRLAL</sequence>
<organism evidence="2 3">
    <name type="scientific">Candidatus Methylomirabilis limnetica</name>
    <dbReference type="NCBI Taxonomy" id="2033718"/>
    <lineage>
        <taxon>Bacteria</taxon>
        <taxon>Candidatus Methylomirabilota</taxon>
        <taxon>Candidatus Methylomirabilia</taxon>
        <taxon>Candidatus Methylomirabilales</taxon>
        <taxon>Candidatus Methylomirabilaceae</taxon>
        <taxon>Candidatus Methylomirabilis</taxon>
    </lineage>
</organism>
<keyword evidence="3" id="KW-1185">Reference proteome</keyword>
<gene>
    <name evidence="2" type="ORF">CLG94_06970</name>
</gene>
<protein>
    <submittedName>
        <fullName evidence="2">Uncharacterized protein</fullName>
    </submittedName>
</protein>
<comment type="caution">
    <text evidence="2">The sequence shown here is derived from an EMBL/GenBank/DDBJ whole genome shotgun (WGS) entry which is preliminary data.</text>
</comment>